<gene>
    <name evidence="1" type="ORF">PQG83_01085</name>
</gene>
<keyword evidence="2" id="KW-1185">Reference proteome</keyword>
<dbReference type="SFLD" id="SFLDS00003">
    <property type="entry name" value="Haloacid_Dehalogenase"/>
    <property type="match status" value="1"/>
</dbReference>
<dbReference type="SFLD" id="SFLDG01129">
    <property type="entry name" value="C1.5:_HAD__Beta-PGM__Phosphata"/>
    <property type="match status" value="1"/>
</dbReference>
<dbReference type="InterPro" id="IPR023198">
    <property type="entry name" value="PGP-like_dom2"/>
</dbReference>
<dbReference type="KEGG" id="nneo:PQG83_01085"/>
<dbReference type="AlphaFoldDB" id="A0AA96JW00"/>
<dbReference type="SFLD" id="SFLDG01135">
    <property type="entry name" value="C1.5.6:_HAD__Beta-PGM__Phospha"/>
    <property type="match status" value="1"/>
</dbReference>
<dbReference type="PRINTS" id="PR00413">
    <property type="entry name" value="HADHALOGNASE"/>
</dbReference>
<dbReference type="SUPFAM" id="SSF56784">
    <property type="entry name" value="HAD-like"/>
    <property type="match status" value="1"/>
</dbReference>
<protein>
    <submittedName>
        <fullName evidence="1">HAD family hydrolase</fullName>
    </submittedName>
</protein>
<dbReference type="InterPro" id="IPR050155">
    <property type="entry name" value="HAD-like_hydrolase_sf"/>
</dbReference>
<dbReference type="PANTHER" id="PTHR43434">
    <property type="entry name" value="PHOSPHOGLYCOLATE PHOSPHATASE"/>
    <property type="match status" value="1"/>
</dbReference>
<accession>A0AA96JW00</accession>
<dbReference type="GO" id="GO:0005829">
    <property type="term" value="C:cytosol"/>
    <property type="evidence" value="ECO:0007669"/>
    <property type="project" value="TreeGrafter"/>
</dbReference>
<dbReference type="GO" id="GO:0008967">
    <property type="term" value="F:phosphoglycolate phosphatase activity"/>
    <property type="evidence" value="ECO:0007669"/>
    <property type="project" value="TreeGrafter"/>
</dbReference>
<dbReference type="InterPro" id="IPR041492">
    <property type="entry name" value="HAD_2"/>
</dbReference>
<dbReference type="Gene3D" id="3.40.50.1000">
    <property type="entry name" value="HAD superfamily/HAD-like"/>
    <property type="match status" value="1"/>
</dbReference>
<dbReference type="RefSeq" id="WP_312745756.1">
    <property type="nucleotide sequence ID" value="NZ_CP116968.1"/>
</dbReference>
<dbReference type="InterPro" id="IPR023214">
    <property type="entry name" value="HAD_sf"/>
</dbReference>
<dbReference type="NCBIfam" id="TIGR01509">
    <property type="entry name" value="HAD-SF-IA-v3"/>
    <property type="match status" value="1"/>
</dbReference>
<sequence>MIRVVIFDVDGTLMDTNYLHVEAWARAFSEVKHPVPRAAIHRQIGKGSDLMLGALLPDEAIHGRANELHSQFFDELKDHTYPLPGAKEILATLSSQDIGIWLATSAKSEELEHHVQALEAKDKLAGLVSSADVDSAKPAPDIFQLTLERAGCSPKESIVVGDTIWDIQSAQGCGLQTIAVRTGGAFSREELHAAGAVAVYQDCAELLASGFPITFEAR</sequence>
<keyword evidence="1" id="KW-0378">Hydrolase</keyword>
<reference evidence="1 2" key="1">
    <citation type="submission" date="2023-01" db="EMBL/GenBank/DDBJ databases">
        <title>Cultivation and genomic characterization of new, ubiquitous marine nitrite-oxidizing bacteria from the Nitrospirales.</title>
        <authorList>
            <person name="Mueller A.J."/>
            <person name="Daebeler A."/>
            <person name="Herbold C.W."/>
            <person name="Kirkegaard R.H."/>
            <person name="Daims H."/>
        </authorList>
    </citation>
    <scope>NUCLEOTIDE SEQUENCE [LARGE SCALE GENOMIC DNA]</scope>
    <source>
        <strain evidence="1 2">DK</strain>
    </source>
</reference>
<dbReference type="Proteomes" id="UP001302494">
    <property type="component" value="Chromosome"/>
</dbReference>
<dbReference type="NCBIfam" id="TIGR01549">
    <property type="entry name" value="HAD-SF-IA-v1"/>
    <property type="match status" value="1"/>
</dbReference>
<evidence type="ECO:0000313" key="2">
    <source>
        <dbReference type="Proteomes" id="UP001302494"/>
    </source>
</evidence>
<dbReference type="InterPro" id="IPR006439">
    <property type="entry name" value="HAD-SF_hydro_IA"/>
</dbReference>
<organism evidence="1 2">
    <name type="scientific">Candidatus Nitrospira neomarina</name>
    <dbReference type="NCBI Taxonomy" id="3020899"/>
    <lineage>
        <taxon>Bacteria</taxon>
        <taxon>Pseudomonadati</taxon>
        <taxon>Nitrospirota</taxon>
        <taxon>Nitrospiria</taxon>
        <taxon>Nitrospirales</taxon>
        <taxon>Nitrospiraceae</taxon>
        <taxon>Nitrospira</taxon>
    </lineage>
</organism>
<dbReference type="InterPro" id="IPR036412">
    <property type="entry name" value="HAD-like_sf"/>
</dbReference>
<dbReference type="Gene3D" id="1.10.150.240">
    <property type="entry name" value="Putative phosphatase, domain 2"/>
    <property type="match status" value="1"/>
</dbReference>
<dbReference type="GO" id="GO:0006281">
    <property type="term" value="P:DNA repair"/>
    <property type="evidence" value="ECO:0007669"/>
    <property type="project" value="TreeGrafter"/>
</dbReference>
<dbReference type="PANTHER" id="PTHR43434:SF16">
    <property type="entry name" value="BLL8046 PROTEIN"/>
    <property type="match status" value="1"/>
</dbReference>
<evidence type="ECO:0000313" key="1">
    <source>
        <dbReference type="EMBL" id="WNM62367.1"/>
    </source>
</evidence>
<dbReference type="EMBL" id="CP116968">
    <property type="protein sequence ID" value="WNM62367.1"/>
    <property type="molecule type" value="Genomic_DNA"/>
</dbReference>
<name>A0AA96JW00_9BACT</name>
<dbReference type="Pfam" id="PF13419">
    <property type="entry name" value="HAD_2"/>
    <property type="match status" value="1"/>
</dbReference>
<proteinExistence type="predicted"/>